<evidence type="ECO:0000259" key="8">
    <source>
        <dbReference type="Pfam" id="PF01431"/>
    </source>
</evidence>
<comment type="similarity">
    <text evidence="2">Belongs to the peptidase M13 family.</text>
</comment>
<comment type="cofactor">
    <cofactor evidence="1">
        <name>Zn(2+)</name>
        <dbReference type="ChEBI" id="CHEBI:29105"/>
    </cofactor>
</comment>
<evidence type="ECO:0000256" key="2">
    <source>
        <dbReference type="ARBA" id="ARBA00007357"/>
    </source>
</evidence>
<evidence type="ECO:0000313" key="11">
    <source>
        <dbReference type="WBParaSite" id="Hba_14310"/>
    </source>
</evidence>
<evidence type="ECO:0000313" key="10">
    <source>
        <dbReference type="Proteomes" id="UP000095283"/>
    </source>
</evidence>
<dbReference type="Gene3D" id="1.10.1380.10">
    <property type="entry name" value="Neutral endopeptidase , domain2"/>
    <property type="match status" value="1"/>
</dbReference>
<dbReference type="Pfam" id="PF01431">
    <property type="entry name" value="Peptidase_M13"/>
    <property type="match status" value="1"/>
</dbReference>
<dbReference type="Gene3D" id="3.40.390.10">
    <property type="entry name" value="Collagenase (Catalytic Domain)"/>
    <property type="match status" value="2"/>
</dbReference>
<feature type="domain" description="Peptidase M13 C-terminal" evidence="8">
    <location>
        <begin position="353"/>
        <end position="377"/>
    </location>
</feature>
<keyword evidence="5" id="KW-0378">Hydrolase</keyword>
<dbReference type="InterPro" id="IPR018497">
    <property type="entry name" value="Peptidase_M13_C"/>
</dbReference>
<dbReference type="Proteomes" id="UP000095283">
    <property type="component" value="Unplaced"/>
</dbReference>
<reference evidence="11" key="1">
    <citation type="submission" date="2016-11" db="UniProtKB">
        <authorList>
            <consortium name="WormBaseParasite"/>
        </authorList>
    </citation>
    <scope>IDENTIFICATION</scope>
</reference>
<feature type="domain" description="Peptidase M13 N-terminal" evidence="9">
    <location>
        <begin position="57"/>
        <end position="342"/>
    </location>
</feature>
<evidence type="ECO:0000256" key="5">
    <source>
        <dbReference type="ARBA" id="ARBA00022801"/>
    </source>
</evidence>
<protein>
    <submittedName>
        <fullName evidence="11">Peptidase_M13 domain-containing protein</fullName>
    </submittedName>
</protein>
<sequence>MIWAFLFIPLTTAAPSLPTPTPNSNFKSTTVDHVTFSPGYIKASEYLTKSINFTVDPCDDFFEFTCGNWIETHPIPNHLTSYSHFRILSEKVLNEMRELFESEVPSKSNSINVLKSLYRKCMDKETLNRIGAKEMLETIKGFGHWPMISNDMWDRKNFDLTNLLINVGQSRGVDVFISNYITVDSKNVSRRILEFDQGDVGLGDSTREYYLNDKYKDKISTYKQYLIQKAKLLTEDAELTVNEHTIELDIEEIINFEKQFAQIIVPDEERRNYTQLYNLRKISDLDKYMPLIDWNRYLRAGMPHAVHTYIDSDPDIIITDLAYLERLTFIYPYNIDIFFQLLCYKCLKNYAFRALNYGAIGSIIGHEITHGFDDQGIVSFFGKFPISNLSLFILFF</sequence>
<dbReference type="WBParaSite" id="Hba_14310">
    <property type="protein sequence ID" value="Hba_14310"/>
    <property type="gene ID" value="Hba_14310"/>
</dbReference>
<keyword evidence="10" id="KW-1185">Reference proteome</keyword>
<dbReference type="GO" id="GO:0004222">
    <property type="term" value="F:metalloendopeptidase activity"/>
    <property type="evidence" value="ECO:0007669"/>
    <property type="project" value="InterPro"/>
</dbReference>
<accession>A0A1I7XA43</accession>
<dbReference type="InterPro" id="IPR000718">
    <property type="entry name" value="Peptidase_M13"/>
</dbReference>
<evidence type="ECO:0000259" key="9">
    <source>
        <dbReference type="Pfam" id="PF05649"/>
    </source>
</evidence>
<keyword evidence="4" id="KW-0479">Metal-binding</keyword>
<organism evidence="10 11">
    <name type="scientific">Heterorhabditis bacteriophora</name>
    <name type="common">Entomopathogenic nematode worm</name>
    <dbReference type="NCBI Taxonomy" id="37862"/>
    <lineage>
        <taxon>Eukaryota</taxon>
        <taxon>Metazoa</taxon>
        <taxon>Ecdysozoa</taxon>
        <taxon>Nematoda</taxon>
        <taxon>Chromadorea</taxon>
        <taxon>Rhabditida</taxon>
        <taxon>Rhabditina</taxon>
        <taxon>Rhabditomorpha</taxon>
        <taxon>Strongyloidea</taxon>
        <taxon>Heterorhabditidae</taxon>
        <taxon>Heterorhabditis</taxon>
    </lineage>
</organism>
<keyword evidence="3" id="KW-0645">Protease</keyword>
<name>A0A1I7XA43_HETBA</name>
<evidence type="ECO:0000256" key="4">
    <source>
        <dbReference type="ARBA" id="ARBA00022723"/>
    </source>
</evidence>
<dbReference type="AlphaFoldDB" id="A0A1I7XA43"/>
<keyword evidence="6" id="KW-0862">Zinc</keyword>
<evidence type="ECO:0000256" key="3">
    <source>
        <dbReference type="ARBA" id="ARBA00022670"/>
    </source>
</evidence>
<dbReference type="InterPro" id="IPR008753">
    <property type="entry name" value="Peptidase_M13_N"/>
</dbReference>
<dbReference type="InterPro" id="IPR042089">
    <property type="entry name" value="Peptidase_M13_dom_2"/>
</dbReference>
<dbReference type="GO" id="GO:0016485">
    <property type="term" value="P:protein processing"/>
    <property type="evidence" value="ECO:0007669"/>
    <property type="project" value="TreeGrafter"/>
</dbReference>
<proteinExistence type="inferred from homology"/>
<dbReference type="PANTHER" id="PTHR11733">
    <property type="entry name" value="ZINC METALLOPROTEASE FAMILY M13 NEPRILYSIN-RELATED"/>
    <property type="match status" value="1"/>
</dbReference>
<keyword evidence="7" id="KW-0482">Metalloprotease</keyword>
<dbReference type="GO" id="GO:0046872">
    <property type="term" value="F:metal ion binding"/>
    <property type="evidence" value="ECO:0007669"/>
    <property type="project" value="UniProtKB-KW"/>
</dbReference>
<dbReference type="GO" id="GO:0005886">
    <property type="term" value="C:plasma membrane"/>
    <property type="evidence" value="ECO:0007669"/>
    <property type="project" value="TreeGrafter"/>
</dbReference>
<dbReference type="Pfam" id="PF05649">
    <property type="entry name" value="Peptidase_M13_N"/>
    <property type="match status" value="1"/>
</dbReference>
<evidence type="ECO:0000256" key="6">
    <source>
        <dbReference type="ARBA" id="ARBA00022833"/>
    </source>
</evidence>
<dbReference type="PROSITE" id="PS51885">
    <property type="entry name" value="NEPRILYSIN"/>
    <property type="match status" value="1"/>
</dbReference>
<evidence type="ECO:0000256" key="7">
    <source>
        <dbReference type="ARBA" id="ARBA00023049"/>
    </source>
</evidence>
<evidence type="ECO:0000256" key="1">
    <source>
        <dbReference type="ARBA" id="ARBA00001947"/>
    </source>
</evidence>
<dbReference type="PANTHER" id="PTHR11733:SF237">
    <property type="entry name" value="NEPRILYSIN-LIKE 4"/>
    <property type="match status" value="1"/>
</dbReference>
<dbReference type="PRINTS" id="PR00786">
    <property type="entry name" value="NEPRILYSIN"/>
</dbReference>
<dbReference type="SUPFAM" id="SSF55486">
    <property type="entry name" value="Metalloproteases ('zincins'), catalytic domain"/>
    <property type="match status" value="1"/>
</dbReference>
<dbReference type="InterPro" id="IPR024079">
    <property type="entry name" value="MetalloPept_cat_dom_sf"/>
</dbReference>